<evidence type="ECO:0000256" key="1">
    <source>
        <dbReference type="SAM" id="MobiDB-lite"/>
    </source>
</evidence>
<dbReference type="Pfam" id="PF10387">
    <property type="entry name" value="DUF2442"/>
    <property type="match status" value="1"/>
</dbReference>
<dbReference type="Proteomes" id="UP000293433">
    <property type="component" value="Unassembled WGS sequence"/>
</dbReference>
<organism evidence="2 3">
    <name type="scientific">Sphaerotilus mobilis</name>
    <dbReference type="NCBI Taxonomy" id="47994"/>
    <lineage>
        <taxon>Bacteria</taxon>
        <taxon>Pseudomonadati</taxon>
        <taxon>Pseudomonadota</taxon>
        <taxon>Betaproteobacteria</taxon>
        <taxon>Burkholderiales</taxon>
        <taxon>Sphaerotilaceae</taxon>
        <taxon>Sphaerotilus</taxon>
    </lineage>
</organism>
<protein>
    <submittedName>
        <fullName evidence="2">Uncharacterized protein DUF2442</fullName>
    </submittedName>
</protein>
<keyword evidence="3" id="KW-1185">Reference proteome</keyword>
<comment type="caution">
    <text evidence="2">The sequence shown here is derived from an EMBL/GenBank/DDBJ whole genome shotgun (WGS) entry which is preliminary data.</text>
</comment>
<dbReference type="EMBL" id="SGWV01000007">
    <property type="protein sequence ID" value="RZS58792.1"/>
    <property type="molecule type" value="Genomic_DNA"/>
</dbReference>
<dbReference type="AlphaFoldDB" id="A0A4Q7LWF4"/>
<feature type="region of interest" description="Disordered" evidence="1">
    <location>
        <begin position="119"/>
        <end position="146"/>
    </location>
</feature>
<name>A0A4Q7LWF4_9BURK</name>
<feature type="region of interest" description="Disordered" evidence="1">
    <location>
        <begin position="250"/>
        <end position="272"/>
    </location>
</feature>
<evidence type="ECO:0000313" key="3">
    <source>
        <dbReference type="Proteomes" id="UP000293433"/>
    </source>
</evidence>
<accession>A0A4Q7LWF4</accession>
<dbReference type="RefSeq" id="WP_165396715.1">
    <property type="nucleotide sequence ID" value="NZ_SGWV01000007.1"/>
</dbReference>
<gene>
    <name evidence="2" type="ORF">EV685_1092</name>
</gene>
<reference evidence="2 3" key="1">
    <citation type="submission" date="2019-02" db="EMBL/GenBank/DDBJ databases">
        <title>Genomic Encyclopedia of Type Strains, Phase IV (KMG-IV): sequencing the most valuable type-strain genomes for metagenomic binning, comparative biology and taxonomic classification.</title>
        <authorList>
            <person name="Goeker M."/>
        </authorList>
    </citation>
    <scope>NUCLEOTIDE SEQUENCE [LARGE SCALE GENOMIC DNA]</scope>
    <source>
        <strain evidence="2 3">DSM 10617</strain>
    </source>
</reference>
<sequence>MPLLATLLPPLHGQTLVFIGLPVIRQARECAFVACLIRCDSYPYMSLKGRSPSLRLTGNAHLTGSFSKTVMADCTAGWGNSGNTHMTMTEDDDQHICHAPHEEAHEPLQVRMPALKSTVGHRSGDPIDAGIPGTSGTSGTSVGSGLTRERRATGPLLMPLPRAVFVSYMSGGLIHVGLDNHCAFVFPASRVQALASARAIELRQVWIEADGQQLHWPRMRARVSLPDLMRGILGSPGWMRQQAFRIAAPNVPSVSKATPNRKARTRPALSND</sequence>
<feature type="compositionally biased region" description="Low complexity" evidence="1">
    <location>
        <begin position="134"/>
        <end position="146"/>
    </location>
</feature>
<dbReference type="Gene3D" id="3.30.2020.40">
    <property type="entry name" value="Uncharacterised protein PF10387, DUF2442"/>
    <property type="match status" value="1"/>
</dbReference>
<evidence type="ECO:0000313" key="2">
    <source>
        <dbReference type="EMBL" id="RZS58792.1"/>
    </source>
</evidence>
<proteinExistence type="predicted"/>
<dbReference type="InterPro" id="IPR018841">
    <property type="entry name" value="DUF2442"/>
</dbReference>